<dbReference type="InterPro" id="IPR013785">
    <property type="entry name" value="Aldolase_TIM"/>
</dbReference>
<evidence type="ECO:0000256" key="3">
    <source>
        <dbReference type="ARBA" id="ARBA00012572"/>
    </source>
</evidence>
<dbReference type="AlphaFoldDB" id="A0A7R8WWW7"/>
<evidence type="ECO:0000256" key="2">
    <source>
        <dbReference type="ARBA" id="ARBA00007571"/>
    </source>
</evidence>
<organism evidence="8">
    <name type="scientific">Cyprideis torosa</name>
    <dbReference type="NCBI Taxonomy" id="163714"/>
    <lineage>
        <taxon>Eukaryota</taxon>
        <taxon>Metazoa</taxon>
        <taxon>Ecdysozoa</taxon>
        <taxon>Arthropoda</taxon>
        <taxon>Crustacea</taxon>
        <taxon>Oligostraca</taxon>
        <taxon>Ostracoda</taxon>
        <taxon>Podocopa</taxon>
        <taxon>Podocopida</taxon>
        <taxon>Cytherocopina</taxon>
        <taxon>Cytheroidea</taxon>
        <taxon>Cytherideidae</taxon>
        <taxon>Cyprideis</taxon>
    </lineage>
</organism>
<name>A0A7R8WWW7_9CRUS</name>
<evidence type="ECO:0000256" key="6">
    <source>
        <dbReference type="ARBA" id="ARBA00023141"/>
    </source>
</evidence>
<dbReference type="GO" id="GO:0004640">
    <property type="term" value="F:phosphoribosylanthranilate isomerase activity"/>
    <property type="evidence" value="ECO:0007669"/>
    <property type="project" value="UniProtKB-EC"/>
</dbReference>
<evidence type="ECO:0000256" key="7">
    <source>
        <dbReference type="ARBA" id="ARBA00023235"/>
    </source>
</evidence>
<keyword evidence="6" id="KW-0057">Aromatic amino acid biosynthesis</keyword>
<sequence length="202" mass="23035">MKIKVCGMKYNENIHELEALQPDYMGFLFFSGSKRFVEAELPEIREGIEKIGVFVNQEEDEVVEIVRSNQLAGIQLHGEESPDYIEQLRARLKDPEVKIIKAFPVGDSMSWEQLKPYEAVCDYFLLDTKGKERGGNGIQFNWELLSGYPLKTKFFLSGGIGPNDIEALQDFSKSEKSGMCHAIDVNSRFELFPGMKDIEKLK</sequence>
<dbReference type="InterPro" id="IPR044643">
    <property type="entry name" value="TrpF_fam"/>
</dbReference>
<proteinExistence type="inferred from homology"/>
<keyword evidence="7" id="KW-0413">Isomerase</keyword>
<comment type="pathway">
    <text evidence="1">Amino-acid biosynthesis; L-tryptophan biosynthesis; L-tryptophan from chorismate: step 3/5.</text>
</comment>
<reference evidence="8" key="1">
    <citation type="submission" date="2020-11" db="EMBL/GenBank/DDBJ databases">
        <authorList>
            <person name="Tran Van P."/>
        </authorList>
    </citation>
    <scope>NUCLEOTIDE SEQUENCE</scope>
</reference>
<gene>
    <name evidence="8" type="ORF">CTOB1V02_LOCUS16454</name>
</gene>
<dbReference type="UniPathway" id="UPA00035">
    <property type="reaction ID" value="UER00042"/>
</dbReference>
<dbReference type="PANTHER" id="PTHR42894:SF1">
    <property type="entry name" value="N-(5'-PHOSPHORIBOSYL)ANTHRANILATE ISOMERASE"/>
    <property type="match status" value="1"/>
</dbReference>
<dbReference type="InterPro" id="IPR001240">
    <property type="entry name" value="PRAI_dom"/>
</dbReference>
<dbReference type="GO" id="GO:0000162">
    <property type="term" value="P:L-tryptophan biosynthetic process"/>
    <property type="evidence" value="ECO:0007669"/>
    <property type="project" value="UniProtKB-UniPathway"/>
</dbReference>
<evidence type="ECO:0000256" key="4">
    <source>
        <dbReference type="ARBA" id="ARBA00022605"/>
    </source>
</evidence>
<keyword evidence="4" id="KW-0028">Amino-acid biosynthesis</keyword>
<dbReference type="Gene3D" id="3.20.20.70">
    <property type="entry name" value="Aldolase class I"/>
    <property type="match status" value="1"/>
</dbReference>
<dbReference type="EC" id="5.3.1.24" evidence="3"/>
<protein>
    <recommendedName>
        <fullName evidence="3">phosphoribosylanthranilate isomerase</fullName>
        <ecNumber evidence="3">5.3.1.24</ecNumber>
    </recommendedName>
</protein>
<comment type="similarity">
    <text evidence="2">Belongs to the TrpF family.</text>
</comment>
<feature type="non-terminal residue" evidence="8">
    <location>
        <position position="202"/>
    </location>
</feature>
<dbReference type="OrthoDB" id="524799at2759"/>
<evidence type="ECO:0000256" key="1">
    <source>
        <dbReference type="ARBA" id="ARBA00004664"/>
    </source>
</evidence>
<dbReference type="HAMAP" id="MF_00135">
    <property type="entry name" value="PRAI"/>
    <property type="match status" value="1"/>
</dbReference>
<accession>A0A7R8WWW7</accession>
<dbReference type="EMBL" id="OB705711">
    <property type="protein sequence ID" value="CAD7238639.1"/>
    <property type="molecule type" value="Genomic_DNA"/>
</dbReference>
<keyword evidence="5" id="KW-0822">Tryptophan biosynthesis</keyword>
<dbReference type="Pfam" id="PF00697">
    <property type="entry name" value="PRAI"/>
    <property type="match status" value="1"/>
</dbReference>
<dbReference type="InterPro" id="IPR011060">
    <property type="entry name" value="RibuloseP-bd_barrel"/>
</dbReference>
<evidence type="ECO:0000256" key="5">
    <source>
        <dbReference type="ARBA" id="ARBA00022822"/>
    </source>
</evidence>
<dbReference type="PANTHER" id="PTHR42894">
    <property type="entry name" value="N-(5'-PHOSPHORIBOSYL)ANTHRANILATE ISOMERASE"/>
    <property type="match status" value="1"/>
</dbReference>
<dbReference type="CDD" id="cd00405">
    <property type="entry name" value="PRAI"/>
    <property type="match status" value="1"/>
</dbReference>
<evidence type="ECO:0000313" key="8">
    <source>
        <dbReference type="EMBL" id="CAD7238639.1"/>
    </source>
</evidence>
<dbReference type="SUPFAM" id="SSF51366">
    <property type="entry name" value="Ribulose-phoshate binding barrel"/>
    <property type="match status" value="1"/>
</dbReference>